<dbReference type="OrthoDB" id="10360228at2759"/>
<sequence>MGPAPRRHSRRAAAKADIAASQCSRDWPHLWGVAQRTPVSLDPNACVRAALSRFNGFPAPLQLWEHRPFGASRVAALPVRTPVWGQGLCSAARPPRRPSLLLDESSYRGVGGSSRQGAVPPSCGAIRRI</sequence>
<dbReference type="Proteomes" id="UP000298327">
    <property type="component" value="Unassembled WGS sequence"/>
</dbReference>
<name>A0A4Y9Z6V5_9AGAM</name>
<evidence type="ECO:0000313" key="2">
    <source>
        <dbReference type="Proteomes" id="UP000298327"/>
    </source>
</evidence>
<keyword evidence="2" id="KW-1185">Reference proteome</keyword>
<organism evidence="1 2">
    <name type="scientific">Dentipellis fragilis</name>
    <dbReference type="NCBI Taxonomy" id="205917"/>
    <lineage>
        <taxon>Eukaryota</taxon>
        <taxon>Fungi</taxon>
        <taxon>Dikarya</taxon>
        <taxon>Basidiomycota</taxon>
        <taxon>Agaricomycotina</taxon>
        <taxon>Agaricomycetes</taxon>
        <taxon>Russulales</taxon>
        <taxon>Hericiaceae</taxon>
        <taxon>Dentipellis</taxon>
    </lineage>
</organism>
<protein>
    <submittedName>
        <fullName evidence="1">Uncharacterized protein</fullName>
    </submittedName>
</protein>
<proteinExistence type="predicted"/>
<dbReference type="EMBL" id="SEOQ01000134">
    <property type="protein sequence ID" value="TFY69578.1"/>
    <property type="molecule type" value="Genomic_DNA"/>
</dbReference>
<dbReference type="AlphaFoldDB" id="A0A4Y9Z6V5"/>
<gene>
    <name evidence="1" type="ORF">EVG20_g3102</name>
</gene>
<reference evidence="1 2" key="1">
    <citation type="submission" date="2019-02" db="EMBL/GenBank/DDBJ databases">
        <title>Genome sequencing of the rare red list fungi Dentipellis fragilis.</title>
        <authorList>
            <person name="Buettner E."/>
            <person name="Kellner H."/>
        </authorList>
    </citation>
    <scope>NUCLEOTIDE SEQUENCE [LARGE SCALE GENOMIC DNA]</scope>
    <source>
        <strain evidence="1 2">DSM 105465</strain>
    </source>
</reference>
<accession>A0A4Y9Z6V5</accession>
<comment type="caution">
    <text evidence="1">The sequence shown here is derived from an EMBL/GenBank/DDBJ whole genome shotgun (WGS) entry which is preliminary data.</text>
</comment>
<evidence type="ECO:0000313" key="1">
    <source>
        <dbReference type="EMBL" id="TFY69578.1"/>
    </source>
</evidence>